<feature type="region of interest" description="Disordered" evidence="1">
    <location>
        <begin position="43"/>
        <end position="66"/>
    </location>
</feature>
<organism evidence="2 3">
    <name type="scientific">Rhodopseudomonas palustris (strain HaA2)</name>
    <dbReference type="NCBI Taxonomy" id="316058"/>
    <lineage>
        <taxon>Bacteria</taxon>
        <taxon>Pseudomonadati</taxon>
        <taxon>Pseudomonadota</taxon>
        <taxon>Alphaproteobacteria</taxon>
        <taxon>Hyphomicrobiales</taxon>
        <taxon>Nitrobacteraceae</taxon>
        <taxon>Rhodopseudomonas</taxon>
    </lineage>
</organism>
<evidence type="ECO:0000313" key="3">
    <source>
        <dbReference type="Proteomes" id="UP000008809"/>
    </source>
</evidence>
<reference evidence="2 3" key="1">
    <citation type="submission" date="2006-01" db="EMBL/GenBank/DDBJ databases">
        <title>Complete sequence of Rhodopseudomonas palustris HaA2.</title>
        <authorList>
            <consortium name="US DOE Joint Genome Institute"/>
            <person name="Copeland A."/>
            <person name="Lucas S."/>
            <person name="Lapidus A."/>
            <person name="Barry K."/>
            <person name="Detter J.C."/>
            <person name="Glavina T."/>
            <person name="Hammon N."/>
            <person name="Israni S."/>
            <person name="Pitluck S."/>
            <person name="Chain P."/>
            <person name="Malfatti S."/>
            <person name="Shin M."/>
            <person name="Vergez L."/>
            <person name="Schmutz J."/>
            <person name="Larimer F."/>
            <person name="Land M."/>
            <person name="Hauser L."/>
            <person name="Pelletier D.A."/>
            <person name="Kyrpides N."/>
            <person name="Anderson I."/>
            <person name="Oda Y."/>
            <person name="Harwood C.S."/>
            <person name="Richardson P."/>
        </authorList>
    </citation>
    <scope>NUCLEOTIDE SEQUENCE [LARGE SCALE GENOMIC DNA]</scope>
    <source>
        <strain evidence="2 3">HaA2</strain>
    </source>
</reference>
<dbReference type="STRING" id="316058.RPB_1468"/>
<dbReference type="AlphaFoldDB" id="Q2J032"/>
<gene>
    <name evidence="2" type="ordered locus">RPB_1468</name>
</gene>
<sequence>MGRKREQHTDDADALNGPATSPASAGRAPSEIAAKLLEIGARYAARPDTGLSPDDILGYDRNGLPT</sequence>
<dbReference type="Proteomes" id="UP000008809">
    <property type="component" value="Chromosome"/>
</dbReference>
<dbReference type="eggNOG" id="COG4423">
    <property type="taxonomic scope" value="Bacteria"/>
</dbReference>
<evidence type="ECO:0000256" key="1">
    <source>
        <dbReference type="SAM" id="MobiDB-lite"/>
    </source>
</evidence>
<protein>
    <submittedName>
        <fullName evidence="2">Uncharacterized protein</fullName>
    </submittedName>
</protein>
<keyword evidence="3" id="KW-1185">Reference proteome</keyword>
<dbReference type="KEGG" id="rpb:RPB_1468"/>
<proteinExistence type="predicted"/>
<accession>Q2J032</accession>
<dbReference type="EMBL" id="CP000250">
    <property type="protein sequence ID" value="ABD06178.1"/>
    <property type="molecule type" value="Genomic_DNA"/>
</dbReference>
<name>Q2J032_RHOP2</name>
<evidence type="ECO:0000313" key="2">
    <source>
        <dbReference type="EMBL" id="ABD06178.1"/>
    </source>
</evidence>
<dbReference type="HOGENOM" id="CLU_2828396_0_0_5"/>
<feature type="region of interest" description="Disordered" evidence="1">
    <location>
        <begin position="1"/>
        <end position="29"/>
    </location>
</feature>